<evidence type="ECO:0000313" key="8">
    <source>
        <dbReference type="EMBL" id="OAL68064.1"/>
    </source>
</evidence>
<dbReference type="GO" id="GO:0016705">
    <property type="term" value="F:oxidoreductase activity, acting on paired donors, with incorporation or reduction of molecular oxygen"/>
    <property type="evidence" value="ECO:0007669"/>
    <property type="project" value="InterPro"/>
</dbReference>
<dbReference type="InterPro" id="IPR001128">
    <property type="entry name" value="Cyt_P450"/>
</dbReference>
<gene>
    <name evidence="8" type="ORF">A7C99_0460</name>
</gene>
<evidence type="ECO:0000256" key="3">
    <source>
        <dbReference type="ARBA" id="ARBA00022723"/>
    </source>
</evidence>
<dbReference type="GO" id="GO:0005506">
    <property type="term" value="F:iron ion binding"/>
    <property type="evidence" value="ECO:0007669"/>
    <property type="project" value="InterPro"/>
</dbReference>
<organism evidence="8 9">
    <name type="scientific">Trichophyton rubrum</name>
    <name type="common">Athlete's foot fungus</name>
    <name type="synonym">Epidermophyton rubrum</name>
    <dbReference type="NCBI Taxonomy" id="5551"/>
    <lineage>
        <taxon>Eukaryota</taxon>
        <taxon>Fungi</taxon>
        <taxon>Dikarya</taxon>
        <taxon>Ascomycota</taxon>
        <taxon>Pezizomycotina</taxon>
        <taxon>Eurotiomycetes</taxon>
        <taxon>Eurotiomycetidae</taxon>
        <taxon>Onygenales</taxon>
        <taxon>Arthrodermataceae</taxon>
        <taxon>Trichophyton</taxon>
    </lineage>
</organism>
<dbReference type="VEuPathDB" id="FungiDB:TERG_07281"/>
<protein>
    <recommendedName>
        <fullName evidence="7">Aminoglycoside phosphotransferase domain-containing protein</fullName>
    </recommendedName>
</protein>
<dbReference type="GO" id="GO:0020037">
    <property type="term" value="F:heme binding"/>
    <property type="evidence" value="ECO:0007669"/>
    <property type="project" value="InterPro"/>
</dbReference>
<sequence>MIYLLAIPVLAVCVYRYVIYPIYFSPLARVPKAHFTSPFLPTWLWWIRNYRCREVSTIYALHKKLGPVVQLAPNEVSVNSANGLKTIYLGGFPKDNYYEDLFMNYERYPNLASMLSFKAHSEQKRMVSRVYSKSFILASEDLRVASEKLIWERYLPMFERIALPSSYPSDREEERLKLDPEKTLNVFPPFQAVGMDFMTAYLFGIDASTDFLRDTEYRDHWLKLYSVFKTQLPKQRAFGEVENLCLKMCDQVASQLSCKEKGAAELKTGSTKPVVYGQLFNGIFSQINPGSDAEKADARFRVASEMMDHIVAGHETTGITLTYIVYELSQNPELQAKLREELLTLSPPIFYKQDSTLESSNAEKEKGSRLPSFHALDELPLLNGIVHETLRVYPAAPLPLPRVVPAGKPVELEGYQIPAGTRVMSSAYTLHRNPEVFPEPESWKPYRWIEADKTHLEKMRRLFWAFGSGGRMCLGSNFALQAWHGGGSSRQSRARLFLLINADVDLETQFTASSSRYRQPCRGVMPHYWPDMPFDYLEWLVPVLPESWLISLYEQAKAQKTTHLHDDPYVRPVIRISDKIAVKCGHGVAPGEAATQQYAYQHLDRRVVRVPRVYRYFQVKSNSSWPIGYIFMEYIPGKTLEEVDLNNDDISKRLADIVSELATVSGGAIPGQINGGTLEGYLWGDDGTKDVFRSVDDMNHWLNRRLKLLNKEIDLRPYPLVLCHLDLCRRNIKLLDDDSLCLLDWGHSGFFPRFYEVAAAQCINDDGAYIRSLSNAVKNKANLSEDEEKCVWLILRARAASLRYIFEPRENNLRTLADIESLPPLPPLPPVEPLPHK</sequence>
<evidence type="ECO:0000259" key="7">
    <source>
        <dbReference type="Pfam" id="PF01636"/>
    </source>
</evidence>
<dbReference type="GO" id="GO:0004497">
    <property type="term" value="F:monooxygenase activity"/>
    <property type="evidence" value="ECO:0007669"/>
    <property type="project" value="InterPro"/>
</dbReference>
<dbReference type="InterPro" id="IPR050121">
    <property type="entry name" value="Cytochrome_P450_monoxygenase"/>
</dbReference>
<dbReference type="AlphaFoldDB" id="A0A178F7L8"/>
<dbReference type="Proteomes" id="UP000243015">
    <property type="component" value="Unassembled WGS sequence"/>
</dbReference>
<dbReference type="SUPFAM" id="SSF56112">
    <property type="entry name" value="Protein kinase-like (PK-like)"/>
    <property type="match status" value="1"/>
</dbReference>
<evidence type="ECO:0000256" key="2">
    <source>
        <dbReference type="ARBA" id="ARBA00010617"/>
    </source>
</evidence>
<dbReference type="PRINTS" id="PR00385">
    <property type="entry name" value="P450"/>
</dbReference>
<dbReference type="SUPFAM" id="SSF48264">
    <property type="entry name" value="Cytochrome P450"/>
    <property type="match status" value="1"/>
</dbReference>
<dbReference type="CDD" id="cd11059">
    <property type="entry name" value="CYP_fungal"/>
    <property type="match status" value="1"/>
</dbReference>
<dbReference type="Gene3D" id="1.10.630.10">
    <property type="entry name" value="Cytochrome P450"/>
    <property type="match status" value="1"/>
</dbReference>
<evidence type="ECO:0000313" key="9">
    <source>
        <dbReference type="Proteomes" id="UP000243015"/>
    </source>
</evidence>
<dbReference type="PRINTS" id="PR00463">
    <property type="entry name" value="EP450I"/>
</dbReference>
<evidence type="ECO:0000256" key="4">
    <source>
        <dbReference type="ARBA" id="ARBA00023002"/>
    </source>
</evidence>
<proteinExistence type="inferred from homology"/>
<evidence type="ECO:0000256" key="1">
    <source>
        <dbReference type="ARBA" id="ARBA00001971"/>
    </source>
</evidence>
<dbReference type="InterPro" id="IPR017972">
    <property type="entry name" value="Cyt_P450_CS"/>
</dbReference>
<feature type="binding site" description="axial binding residue" evidence="6">
    <location>
        <position position="473"/>
    </location>
    <ligand>
        <name>heme</name>
        <dbReference type="ChEBI" id="CHEBI:30413"/>
    </ligand>
    <ligandPart>
        <name>Fe</name>
        <dbReference type="ChEBI" id="CHEBI:18248"/>
    </ligandPart>
</feature>
<keyword evidence="5 6" id="KW-0408">Iron</keyword>
<dbReference type="InterPro" id="IPR036396">
    <property type="entry name" value="Cyt_P450_sf"/>
</dbReference>
<dbReference type="InterPro" id="IPR002575">
    <property type="entry name" value="Aminoglycoside_PTrfase"/>
</dbReference>
<keyword evidence="3 6" id="KW-0479">Metal-binding</keyword>
<evidence type="ECO:0000256" key="6">
    <source>
        <dbReference type="PIRSR" id="PIRSR602401-1"/>
    </source>
</evidence>
<dbReference type="VEuPathDB" id="FungiDB:TERG_07282"/>
<accession>A0A178F7L8</accession>
<dbReference type="PANTHER" id="PTHR24305">
    <property type="entry name" value="CYTOCHROME P450"/>
    <property type="match status" value="1"/>
</dbReference>
<dbReference type="PANTHER" id="PTHR24305:SF166">
    <property type="entry name" value="CYTOCHROME P450 12A4, MITOCHONDRIAL-RELATED"/>
    <property type="match status" value="1"/>
</dbReference>
<dbReference type="EMBL" id="LHPM01000008">
    <property type="protein sequence ID" value="OAL68064.1"/>
    <property type="molecule type" value="Genomic_DNA"/>
</dbReference>
<dbReference type="InterPro" id="IPR002401">
    <property type="entry name" value="Cyt_P450_E_grp-I"/>
</dbReference>
<dbReference type="Pfam" id="PF00067">
    <property type="entry name" value="p450"/>
    <property type="match status" value="1"/>
</dbReference>
<keyword evidence="4" id="KW-0560">Oxidoreductase</keyword>
<evidence type="ECO:0000256" key="5">
    <source>
        <dbReference type="ARBA" id="ARBA00023004"/>
    </source>
</evidence>
<dbReference type="PROSITE" id="PS00086">
    <property type="entry name" value="CYTOCHROME_P450"/>
    <property type="match status" value="1"/>
</dbReference>
<dbReference type="Pfam" id="PF01636">
    <property type="entry name" value="APH"/>
    <property type="match status" value="1"/>
</dbReference>
<comment type="similarity">
    <text evidence="2">Belongs to the cytochrome P450 family.</text>
</comment>
<keyword evidence="6" id="KW-0349">Heme</keyword>
<comment type="cofactor">
    <cofactor evidence="1 6">
        <name>heme</name>
        <dbReference type="ChEBI" id="CHEBI:30413"/>
    </cofactor>
</comment>
<feature type="domain" description="Aminoglycoside phosphotransferase" evidence="7">
    <location>
        <begin position="589"/>
        <end position="761"/>
    </location>
</feature>
<dbReference type="InterPro" id="IPR011009">
    <property type="entry name" value="Kinase-like_dom_sf"/>
</dbReference>
<name>A0A178F7L8_TRIRU</name>
<reference evidence="8 9" key="1">
    <citation type="submission" date="2016-05" db="EMBL/GenBank/DDBJ databases">
        <title>Genome sequencing of Trichophyton rubrum CMCC(F)T1i isolated from hair.</title>
        <authorList>
            <person name="Zhan P."/>
            <person name="Tao Y."/>
            <person name="Liu W."/>
        </authorList>
    </citation>
    <scope>NUCLEOTIDE SEQUENCE [LARGE SCALE GENOMIC DNA]</scope>
    <source>
        <strain evidence="9">CMCC(F)T1i</strain>
    </source>
</reference>
<dbReference type="Gene3D" id="3.90.1200.10">
    <property type="match status" value="1"/>
</dbReference>
<comment type="caution">
    <text evidence="8">The sequence shown here is derived from an EMBL/GenBank/DDBJ whole genome shotgun (WGS) entry which is preliminary data.</text>
</comment>